<accession>A0A0C3D2W7</accession>
<proteinExistence type="predicted"/>
<organism evidence="1 2">
    <name type="scientific">Scleroderma citrinum Foug A</name>
    <dbReference type="NCBI Taxonomy" id="1036808"/>
    <lineage>
        <taxon>Eukaryota</taxon>
        <taxon>Fungi</taxon>
        <taxon>Dikarya</taxon>
        <taxon>Basidiomycota</taxon>
        <taxon>Agaricomycotina</taxon>
        <taxon>Agaricomycetes</taxon>
        <taxon>Agaricomycetidae</taxon>
        <taxon>Boletales</taxon>
        <taxon>Sclerodermatineae</taxon>
        <taxon>Sclerodermataceae</taxon>
        <taxon>Scleroderma</taxon>
    </lineage>
</organism>
<name>A0A0C3D2W7_9AGAM</name>
<keyword evidence="2" id="KW-1185">Reference proteome</keyword>
<dbReference type="EMBL" id="KN822334">
    <property type="protein sequence ID" value="KIM50759.1"/>
    <property type="molecule type" value="Genomic_DNA"/>
</dbReference>
<dbReference type="HOGENOM" id="CLU_3107762_0_0_1"/>
<reference evidence="1 2" key="1">
    <citation type="submission" date="2014-04" db="EMBL/GenBank/DDBJ databases">
        <authorList>
            <consortium name="DOE Joint Genome Institute"/>
            <person name="Kuo A."/>
            <person name="Kohler A."/>
            <person name="Nagy L.G."/>
            <person name="Floudas D."/>
            <person name="Copeland A."/>
            <person name="Barry K.W."/>
            <person name="Cichocki N."/>
            <person name="Veneault-Fourrey C."/>
            <person name="LaButti K."/>
            <person name="Lindquist E.A."/>
            <person name="Lipzen A."/>
            <person name="Lundell T."/>
            <person name="Morin E."/>
            <person name="Murat C."/>
            <person name="Sun H."/>
            <person name="Tunlid A."/>
            <person name="Henrissat B."/>
            <person name="Grigoriev I.V."/>
            <person name="Hibbett D.S."/>
            <person name="Martin F."/>
            <person name="Nordberg H.P."/>
            <person name="Cantor M.N."/>
            <person name="Hua S.X."/>
        </authorList>
    </citation>
    <scope>NUCLEOTIDE SEQUENCE [LARGE SCALE GENOMIC DNA]</scope>
    <source>
        <strain evidence="1 2">Foug A</strain>
    </source>
</reference>
<gene>
    <name evidence="1" type="ORF">SCLCIDRAFT_1225140</name>
</gene>
<reference evidence="2" key="2">
    <citation type="submission" date="2015-01" db="EMBL/GenBank/DDBJ databases">
        <title>Evolutionary Origins and Diversification of the Mycorrhizal Mutualists.</title>
        <authorList>
            <consortium name="DOE Joint Genome Institute"/>
            <consortium name="Mycorrhizal Genomics Consortium"/>
            <person name="Kohler A."/>
            <person name="Kuo A."/>
            <person name="Nagy L.G."/>
            <person name="Floudas D."/>
            <person name="Copeland A."/>
            <person name="Barry K.W."/>
            <person name="Cichocki N."/>
            <person name="Veneault-Fourrey C."/>
            <person name="LaButti K."/>
            <person name="Lindquist E.A."/>
            <person name="Lipzen A."/>
            <person name="Lundell T."/>
            <person name="Morin E."/>
            <person name="Murat C."/>
            <person name="Riley R."/>
            <person name="Ohm R."/>
            <person name="Sun H."/>
            <person name="Tunlid A."/>
            <person name="Henrissat B."/>
            <person name="Grigoriev I.V."/>
            <person name="Hibbett D.S."/>
            <person name="Martin F."/>
        </authorList>
    </citation>
    <scope>NUCLEOTIDE SEQUENCE [LARGE SCALE GENOMIC DNA]</scope>
    <source>
        <strain evidence="2">Foug A</strain>
    </source>
</reference>
<dbReference type="Proteomes" id="UP000053989">
    <property type="component" value="Unassembled WGS sequence"/>
</dbReference>
<dbReference type="InParanoid" id="A0A0C3D2W7"/>
<evidence type="ECO:0000313" key="1">
    <source>
        <dbReference type="EMBL" id="KIM50759.1"/>
    </source>
</evidence>
<sequence>MSWSVIQSEIVIGLPLAAQGLLLLRLNSAGLKEVSIVTAVPWRLCSCFWRI</sequence>
<dbReference type="AlphaFoldDB" id="A0A0C3D2W7"/>
<protein>
    <submittedName>
        <fullName evidence="1">Uncharacterized protein</fullName>
    </submittedName>
</protein>
<evidence type="ECO:0000313" key="2">
    <source>
        <dbReference type="Proteomes" id="UP000053989"/>
    </source>
</evidence>